<keyword evidence="1" id="KW-0732">Signal</keyword>
<evidence type="ECO:0000313" key="3">
    <source>
        <dbReference type="Proteomes" id="UP000254869"/>
    </source>
</evidence>
<dbReference type="InterPro" id="IPR015286">
    <property type="entry name" value="Porin_fam_mycobact-type"/>
</dbReference>
<organism evidence="2 3">
    <name type="scientific">Nocardia pseudobrasiliensis</name>
    <dbReference type="NCBI Taxonomy" id="45979"/>
    <lineage>
        <taxon>Bacteria</taxon>
        <taxon>Bacillati</taxon>
        <taxon>Actinomycetota</taxon>
        <taxon>Actinomycetes</taxon>
        <taxon>Mycobacteriales</taxon>
        <taxon>Nocardiaceae</taxon>
        <taxon>Nocardia</taxon>
    </lineage>
</organism>
<name>A0A370I7G7_9NOCA</name>
<sequence length="223" mass="22755">MNIRKTVARAAGIGAVATAALGLFSTGAANADTFVPLPGADLTKTLSDGTVVHLWIDGESANINPSMGSTPLHRNAWVSGTAHVQLSGNNDSVGGIIRPGYVVGCQVNISGGGASGGVDAKTDWAGKNPEVGANTGGNLTLGPGQAGSFYVLDREKPDDYGNESHSTKNKFSGSNGSVAWSDETIGLTGCAGYAQARSFVSVEVETDNVITWVTIWGQPFSIG</sequence>
<dbReference type="RefSeq" id="WP_062512872.1">
    <property type="nucleotide sequence ID" value="NZ_QQBC01000004.1"/>
</dbReference>
<reference evidence="2 3" key="1">
    <citation type="submission" date="2018-07" db="EMBL/GenBank/DDBJ databases">
        <title>Genomic Encyclopedia of Type Strains, Phase IV (KMG-IV): sequencing the most valuable type-strain genomes for metagenomic binning, comparative biology and taxonomic classification.</title>
        <authorList>
            <person name="Goeker M."/>
        </authorList>
    </citation>
    <scope>NUCLEOTIDE SEQUENCE [LARGE SCALE GENOMIC DNA]</scope>
    <source>
        <strain evidence="2 3">DSM 44290</strain>
    </source>
</reference>
<proteinExistence type="predicted"/>
<keyword evidence="3" id="KW-1185">Reference proteome</keyword>
<dbReference type="EMBL" id="QQBC01000004">
    <property type="protein sequence ID" value="RDI66673.1"/>
    <property type="molecule type" value="Genomic_DNA"/>
</dbReference>
<protein>
    <submittedName>
        <fullName evidence="2">MspA protein</fullName>
    </submittedName>
</protein>
<feature type="signal peptide" evidence="1">
    <location>
        <begin position="1"/>
        <end position="31"/>
    </location>
</feature>
<dbReference type="Pfam" id="PF09203">
    <property type="entry name" value="MspA"/>
    <property type="match status" value="1"/>
</dbReference>
<dbReference type="Proteomes" id="UP000254869">
    <property type="component" value="Unassembled WGS sequence"/>
</dbReference>
<evidence type="ECO:0000256" key="1">
    <source>
        <dbReference type="SAM" id="SignalP"/>
    </source>
</evidence>
<comment type="caution">
    <text evidence="2">The sequence shown here is derived from an EMBL/GenBank/DDBJ whole genome shotgun (WGS) entry which is preliminary data.</text>
</comment>
<accession>A0A370I7G7</accession>
<evidence type="ECO:0000313" key="2">
    <source>
        <dbReference type="EMBL" id="RDI66673.1"/>
    </source>
</evidence>
<gene>
    <name evidence="2" type="ORF">DFR76_104423</name>
</gene>
<dbReference type="AlphaFoldDB" id="A0A370I7G7"/>
<dbReference type="Gene3D" id="2.60.40.1650">
    <property type="entry name" value="Porin MspA (Ig-like beta-sandwich domain)"/>
    <property type="match status" value="2"/>
</dbReference>
<feature type="chain" id="PRO_5017034228" evidence="1">
    <location>
        <begin position="32"/>
        <end position="223"/>
    </location>
</feature>